<protein>
    <submittedName>
        <fullName evidence="2">Uncharacterized protein</fullName>
    </submittedName>
</protein>
<name>A0A0A9HMS1_ARUDO</name>
<evidence type="ECO:0000313" key="2">
    <source>
        <dbReference type="EMBL" id="JAE36166.1"/>
    </source>
</evidence>
<keyword evidence="1" id="KW-1133">Transmembrane helix</keyword>
<reference evidence="2" key="1">
    <citation type="submission" date="2014-09" db="EMBL/GenBank/DDBJ databases">
        <authorList>
            <person name="Magalhaes I.L.F."/>
            <person name="Oliveira U."/>
            <person name="Santos F.R."/>
            <person name="Vidigal T.H.D.A."/>
            <person name="Brescovit A.D."/>
            <person name="Santos A.J."/>
        </authorList>
    </citation>
    <scope>NUCLEOTIDE SEQUENCE</scope>
    <source>
        <tissue evidence="2">Shoot tissue taken approximately 20 cm above the soil surface</tissue>
    </source>
</reference>
<accession>A0A0A9HMS1</accession>
<reference evidence="2" key="2">
    <citation type="journal article" date="2015" name="Data Brief">
        <title>Shoot transcriptome of the giant reed, Arundo donax.</title>
        <authorList>
            <person name="Barrero R.A."/>
            <person name="Guerrero F.D."/>
            <person name="Moolhuijzen P."/>
            <person name="Goolsby J.A."/>
            <person name="Tidwell J."/>
            <person name="Bellgard S.E."/>
            <person name="Bellgard M.I."/>
        </authorList>
    </citation>
    <scope>NUCLEOTIDE SEQUENCE</scope>
    <source>
        <tissue evidence="2">Shoot tissue taken approximately 20 cm above the soil surface</tissue>
    </source>
</reference>
<feature type="transmembrane region" description="Helical" evidence="1">
    <location>
        <begin position="6"/>
        <end position="26"/>
    </location>
</feature>
<dbReference type="AlphaFoldDB" id="A0A0A9HMS1"/>
<keyword evidence="1" id="KW-0472">Membrane</keyword>
<sequence length="44" mass="5007">MEKWSLTHLSIPIYFFICLTCQVLYLSHVTLGKISAYGVLVSQC</sequence>
<organism evidence="2">
    <name type="scientific">Arundo donax</name>
    <name type="common">Giant reed</name>
    <name type="synonym">Donax arundinaceus</name>
    <dbReference type="NCBI Taxonomy" id="35708"/>
    <lineage>
        <taxon>Eukaryota</taxon>
        <taxon>Viridiplantae</taxon>
        <taxon>Streptophyta</taxon>
        <taxon>Embryophyta</taxon>
        <taxon>Tracheophyta</taxon>
        <taxon>Spermatophyta</taxon>
        <taxon>Magnoliopsida</taxon>
        <taxon>Liliopsida</taxon>
        <taxon>Poales</taxon>
        <taxon>Poaceae</taxon>
        <taxon>PACMAD clade</taxon>
        <taxon>Arundinoideae</taxon>
        <taxon>Arundineae</taxon>
        <taxon>Arundo</taxon>
    </lineage>
</organism>
<evidence type="ECO:0000256" key="1">
    <source>
        <dbReference type="SAM" id="Phobius"/>
    </source>
</evidence>
<proteinExistence type="predicted"/>
<keyword evidence="1" id="KW-0812">Transmembrane</keyword>
<dbReference type="EMBL" id="GBRH01161730">
    <property type="protein sequence ID" value="JAE36166.1"/>
    <property type="molecule type" value="Transcribed_RNA"/>
</dbReference>